<proteinExistence type="predicted"/>
<organism evidence="1 2">
    <name type="scientific">Hymenobacter frigidus</name>
    <dbReference type="NCBI Taxonomy" id="1524095"/>
    <lineage>
        <taxon>Bacteria</taxon>
        <taxon>Pseudomonadati</taxon>
        <taxon>Bacteroidota</taxon>
        <taxon>Cytophagia</taxon>
        <taxon>Cytophagales</taxon>
        <taxon>Hymenobacteraceae</taxon>
        <taxon>Hymenobacter</taxon>
    </lineage>
</organism>
<protein>
    <submittedName>
        <fullName evidence="1">Uncharacterized protein</fullName>
    </submittedName>
</protein>
<dbReference type="RefSeq" id="WP_188561656.1">
    <property type="nucleotide sequence ID" value="NZ_BMGY01000013.1"/>
</dbReference>
<name>A0ABQ2A4K3_9BACT</name>
<dbReference type="Proteomes" id="UP000637774">
    <property type="component" value="Unassembled WGS sequence"/>
</dbReference>
<comment type="caution">
    <text evidence="1">The sequence shown here is derived from an EMBL/GenBank/DDBJ whole genome shotgun (WGS) entry which is preliminary data.</text>
</comment>
<gene>
    <name evidence="1" type="ORF">GCM10011495_17170</name>
</gene>
<dbReference type="EMBL" id="BMGY01000013">
    <property type="protein sequence ID" value="GGH84684.1"/>
    <property type="molecule type" value="Genomic_DNA"/>
</dbReference>
<keyword evidence="2" id="KW-1185">Reference proteome</keyword>
<reference evidence="2" key="1">
    <citation type="journal article" date="2019" name="Int. J. Syst. Evol. Microbiol.">
        <title>The Global Catalogue of Microorganisms (GCM) 10K type strain sequencing project: providing services to taxonomists for standard genome sequencing and annotation.</title>
        <authorList>
            <consortium name="The Broad Institute Genomics Platform"/>
            <consortium name="The Broad Institute Genome Sequencing Center for Infectious Disease"/>
            <person name="Wu L."/>
            <person name="Ma J."/>
        </authorList>
    </citation>
    <scope>NUCLEOTIDE SEQUENCE [LARGE SCALE GENOMIC DNA]</scope>
    <source>
        <strain evidence="2">CGMCC 1.14966</strain>
    </source>
</reference>
<accession>A0ABQ2A4K3</accession>
<evidence type="ECO:0000313" key="2">
    <source>
        <dbReference type="Proteomes" id="UP000637774"/>
    </source>
</evidence>
<sequence length="174" mass="19657">MGRSPNTVGGGANTTRNGLAFERGADLRDAFIDHPRYKLVGDSVVDRATDQKVGTLFEKNKLYKNLLEVKSIDYKQILSKKLLPDDALLVGGTLHIIEKKYQAGAGSVDEKLQTCHFKLRQYTKLLAPLGIQVEFHYLLSDWFKAPSYRDVLDYIEEVGCDYFFLEIPLDKLGL</sequence>
<evidence type="ECO:0000313" key="1">
    <source>
        <dbReference type="EMBL" id="GGH84684.1"/>
    </source>
</evidence>